<feature type="binding site" evidence="1">
    <location>
        <position position="323"/>
    </location>
    <ligand>
        <name>L-serine</name>
        <dbReference type="ChEBI" id="CHEBI:33384"/>
    </ligand>
</feature>
<dbReference type="GO" id="GO:0006434">
    <property type="term" value="P:seryl-tRNA aminoacylation"/>
    <property type="evidence" value="ECO:0007669"/>
    <property type="project" value="InterPro"/>
</dbReference>
<dbReference type="InterPro" id="IPR045864">
    <property type="entry name" value="aa-tRNA-synth_II/BPL/LPL"/>
</dbReference>
<organism evidence="4">
    <name type="scientific">Salvia splendens</name>
    <name type="common">Scarlet sage</name>
    <dbReference type="NCBI Taxonomy" id="180675"/>
    <lineage>
        <taxon>Eukaryota</taxon>
        <taxon>Viridiplantae</taxon>
        <taxon>Streptophyta</taxon>
        <taxon>Embryophyta</taxon>
        <taxon>Tracheophyta</taxon>
        <taxon>Spermatophyta</taxon>
        <taxon>Magnoliopsida</taxon>
        <taxon>eudicotyledons</taxon>
        <taxon>Gunneridae</taxon>
        <taxon>Pentapetalae</taxon>
        <taxon>asterids</taxon>
        <taxon>lamiids</taxon>
        <taxon>Lamiales</taxon>
        <taxon>Lamiaceae</taxon>
        <taxon>Nepetoideae</taxon>
        <taxon>Mentheae</taxon>
        <taxon>Salviinae</taxon>
        <taxon>Salvia</taxon>
        <taxon>Salvia subgen. Calosphace</taxon>
        <taxon>core Calosphace</taxon>
    </lineage>
</organism>
<feature type="binding site" evidence="1">
    <location>
        <position position="222"/>
    </location>
    <ligand>
        <name>L-serine</name>
        <dbReference type="ChEBI" id="CHEBI:33384"/>
    </ligand>
</feature>
<accession>A0A8X8XFV3</accession>
<feature type="binding site" evidence="2">
    <location>
        <begin position="285"/>
        <end position="288"/>
    </location>
    <ligand>
        <name>ATP</name>
        <dbReference type="ChEBI" id="CHEBI:30616"/>
    </ligand>
</feature>
<dbReference type="InterPro" id="IPR002314">
    <property type="entry name" value="aa-tRNA-synt_IIb"/>
</dbReference>
<protein>
    <recommendedName>
        <fullName evidence="3">Aminoacyl-tRNA synthetase class II (G/ P/ S/T) domain-containing protein</fullName>
    </recommendedName>
</protein>
<dbReference type="Gene3D" id="3.30.930.10">
    <property type="entry name" value="Bira Bifunctional Protein, Domain 2"/>
    <property type="match status" value="2"/>
</dbReference>
<feature type="domain" description="Aminoacyl-tRNA synthetase class II (G/ P/ S/T)" evidence="3">
    <location>
        <begin position="220"/>
        <end position="339"/>
    </location>
</feature>
<keyword evidence="5" id="KW-1185">Reference proteome</keyword>
<dbReference type="PANTHER" id="PTHR11778">
    <property type="entry name" value="SERYL-TRNA SYNTHETASE"/>
    <property type="match status" value="1"/>
</dbReference>
<name>A0A8X8XFV3_SALSN</name>
<dbReference type="GO" id="GO:0004828">
    <property type="term" value="F:serine-tRNA ligase activity"/>
    <property type="evidence" value="ECO:0007669"/>
    <property type="project" value="InterPro"/>
</dbReference>
<evidence type="ECO:0000256" key="1">
    <source>
        <dbReference type="PIRSR" id="PIRSR001529-1"/>
    </source>
</evidence>
<dbReference type="Pfam" id="PF00587">
    <property type="entry name" value="tRNA-synt_2b"/>
    <property type="match status" value="1"/>
</dbReference>
<evidence type="ECO:0000313" key="4">
    <source>
        <dbReference type="EMBL" id="KAG6410686.1"/>
    </source>
</evidence>
<dbReference type="EMBL" id="PNBA02000010">
    <property type="protein sequence ID" value="KAG6410686.1"/>
    <property type="molecule type" value="Genomic_DNA"/>
</dbReference>
<dbReference type="AlphaFoldDB" id="A0A8X8XFV3"/>
<reference evidence="4" key="2">
    <citation type="submission" date="2020-08" db="EMBL/GenBank/DDBJ databases">
        <title>Plant Genome Project.</title>
        <authorList>
            <person name="Zhang R.-G."/>
        </authorList>
    </citation>
    <scope>NUCLEOTIDE SEQUENCE</scope>
    <source>
        <strain evidence="4">Huo1</strain>
        <tissue evidence="4">Leaf</tissue>
    </source>
</reference>
<proteinExistence type="predicted"/>
<evidence type="ECO:0000259" key="3">
    <source>
        <dbReference type="Pfam" id="PF00587"/>
    </source>
</evidence>
<dbReference type="SUPFAM" id="SSF55681">
    <property type="entry name" value="Class II aaRS and biotin synthetases"/>
    <property type="match status" value="1"/>
</dbReference>
<comment type="caution">
    <text evidence="4">The sequence shown here is derived from an EMBL/GenBank/DDBJ whole genome shotgun (WGS) entry which is preliminary data.</text>
</comment>
<sequence>MGVRSCSLKLTLNLPTALNHLSYCEAAIDFKWIRDDKEAVAANLKHNVCVPNMTHPDVSVGGEDCYTLRKVVGKPREFGFTIKDRVQLGNDLDIIDFDASSLERKDWKLVLIDINCFLEIVDSQVLLETVFVNWALSEVMKRGFTPLTTPEIVRSSILEKSGFRPHGTNTQPRFQWGESIWIPYLPRHPLPLKYVLSPIASAQKLVLLALRLGAFTESSKVEMFVLCRPEESDSLHEELISIETSSHRWDFTFKAMDMATGDLGAPVNRKFDVEAWMPGLGRYGEISSASNCTDYQSRRLGIRYRPGLSTPSKKGKGGWHKVNATHRVLFRMLVCLLENYHQEDGTVVIPEPLQPFVGVLQVIDYNFR</sequence>
<dbReference type="Proteomes" id="UP000298416">
    <property type="component" value="Unassembled WGS sequence"/>
</dbReference>
<dbReference type="PIRSF" id="PIRSF001529">
    <property type="entry name" value="Ser-tRNA-synth_IIa"/>
    <property type="match status" value="1"/>
</dbReference>
<dbReference type="GO" id="GO:0005524">
    <property type="term" value="F:ATP binding"/>
    <property type="evidence" value="ECO:0007669"/>
    <property type="project" value="UniProtKB-KW"/>
</dbReference>
<gene>
    <name evidence="4" type="ORF">SASPL_128751</name>
</gene>
<evidence type="ECO:0000313" key="5">
    <source>
        <dbReference type="Proteomes" id="UP000298416"/>
    </source>
</evidence>
<keyword evidence="2" id="KW-0067">ATP-binding</keyword>
<dbReference type="PRINTS" id="PR00981">
    <property type="entry name" value="TRNASYNTHSER"/>
</dbReference>
<reference evidence="4" key="1">
    <citation type="submission" date="2018-01" db="EMBL/GenBank/DDBJ databases">
        <authorList>
            <person name="Mao J.F."/>
        </authorList>
    </citation>
    <scope>NUCLEOTIDE SEQUENCE</scope>
    <source>
        <strain evidence="4">Huo1</strain>
        <tissue evidence="4">Leaf</tissue>
    </source>
</reference>
<feature type="site" description="Important for serine binding" evidence="1">
    <location>
        <position position="325"/>
    </location>
</feature>
<dbReference type="InterPro" id="IPR002317">
    <property type="entry name" value="Ser-tRNA-ligase_type_1"/>
</dbReference>
<evidence type="ECO:0000256" key="2">
    <source>
        <dbReference type="PIRSR" id="PIRSR001529-2"/>
    </source>
</evidence>
<keyword evidence="2" id="KW-0547">Nucleotide-binding</keyword>